<accession>A0ABT7GUA7</accession>
<evidence type="ECO:0000313" key="2">
    <source>
        <dbReference type="EMBL" id="MDK9497163.1"/>
    </source>
</evidence>
<dbReference type="Proteomes" id="UP001223390">
    <property type="component" value="Unassembled WGS sequence"/>
</dbReference>
<dbReference type="EMBL" id="JASITI010000017">
    <property type="protein sequence ID" value="MDK9497163.1"/>
    <property type="molecule type" value="Genomic_DNA"/>
</dbReference>
<evidence type="ECO:0000313" key="3">
    <source>
        <dbReference type="Proteomes" id="UP001223390"/>
    </source>
</evidence>
<gene>
    <name evidence="2" type="ORF">QEZ40_001817</name>
</gene>
<keyword evidence="1" id="KW-0472">Membrane</keyword>
<sequence>MTSNTSTTLAQAAGSGPVWLHLLVMAFALVVLVATLARHR</sequence>
<keyword evidence="3" id="KW-1185">Reference proteome</keyword>
<evidence type="ECO:0000256" key="1">
    <source>
        <dbReference type="SAM" id="Phobius"/>
    </source>
</evidence>
<proteinExistence type="predicted"/>
<organism evidence="2 3">
    <name type="scientific">Streptomyces katrae</name>
    <dbReference type="NCBI Taxonomy" id="68223"/>
    <lineage>
        <taxon>Bacteria</taxon>
        <taxon>Bacillati</taxon>
        <taxon>Actinomycetota</taxon>
        <taxon>Actinomycetes</taxon>
        <taxon>Kitasatosporales</taxon>
        <taxon>Streptomycetaceae</taxon>
        <taxon>Streptomyces</taxon>
    </lineage>
</organism>
<feature type="transmembrane region" description="Helical" evidence="1">
    <location>
        <begin position="18"/>
        <end position="37"/>
    </location>
</feature>
<name>A0ABT7GUA7_9ACTN</name>
<keyword evidence="1" id="KW-0812">Transmembrane</keyword>
<comment type="caution">
    <text evidence="2">The sequence shown here is derived from an EMBL/GenBank/DDBJ whole genome shotgun (WGS) entry which is preliminary data.</text>
</comment>
<reference evidence="2 3" key="1">
    <citation type="submission" date="2023-05" db="EMBL/GenBank/DDBJ databases">
        <title>Sequencing and Assembly of Streptomyces sp. NP73.</title>
        <authorList>
            <person name="Konwar A.N."/>
            <person name="Saikia K."/>
            <person name="Thakur D."/>
        </authorList>
    </citation>
    <scope>NUCLEOTIDE SEQUENCE [LARGE SCALE GENOMIC DNA]</scope>
    <source>
        <strain evidence="2 3">NP73</strain>
    </source>
</reference>
<keyword evidence="1" id="KW-1133">Transmembrane helix</keyword>
<protein>
    <submittedName>
        <fullName evidence="2">Uncharacterized protein</fullName>
    </submittedName>
</protein>
<dbReference type="RefSeq" id="WP_260618321.1">
    <property type="nucleotide sequence ID" value="NZ_JASITI010000017.1"/>
</dbReference>